<dbReference type="GO" id="GO:0005634">
    <property type="term" value="C:nucleus"/>
    <property type="evidence" value="ECO:0007669"/>
    <property type="project" value="TreeGrafter"/>
</dbReference>
<dbReference type="AlphaFoldDB" id="A0A852KRA1"/>
<dbReference type="Pfam" id="PF19221">
    <property type="entry name" value="MELT"/>
    <property type="match status" value="6"/>
</dbReference>
<gene>
    <name evidence="2" type="primary">Knl1</name>
    <name evidence="2" type="ORF">UROIND_R06083</name>
</gene>
<dbReference type="EMBL" id="WBNH01005952">
    <property type="protein sequence ID" value="NXX79992.1"/>
    <property type="molecule type" value="Genomic_DNA"/>
</dbReference>
<feature type="non-terminal residue" evidence="2">
    <location>
        <position position="414"/>
    </location>
</feature>
<reference evidence="2" key="1">
    <citation type="submission" date="2020-02" db="EMBL/GenBank/DDBJ databases">
        <title>Bird 10,000 Genomes (B10K) Project - Family phase.</title>
        <authorList>
            <person name="Zhang G."/>
        </authorList>
    </citation>
    <scope>NUCLEOTIDE SEQUENCE</scope>
    <source>
        <strain evidence="2">B10K-DU-030-59</strain>
    </source>
</reference>
<feature type="non-terminal residue" evidence="2">
    <location>
        <position position="1"/>
    </location>
</feature>
<dbReference type="InterPro" id="IPR037388">
    <property type="entry name" value="Blinkin"/>
</dbReference>
<keyword evidence="3" id="KW-1185">Reference proteome</keyword>
<dbReference type="GO" id="GO:0008608">
    <property type="term" value="P:attachment of spindle microtubules to kinetochore"/>
    <property type="evidence" value="ECO:0007669"/>
    <property type="project" value="InterPro"/>
</dbReference>
<dbReference type="InterPro" id="IPR043651">
    <property type="entry name" value="KNL1_MELT_rpt"/>
</dbReference>
<evidence type="ECO:0000256" key="1">
    <source>
        <dbReference type="SAM" id="MobiDB-lite"/>
    </source>
</evidence>
<feature type="region of interest" description="Disordered" evidence="1">
    <location>
        <begin position="236"/>
        <end position="258"/>
    </location>
</feature>
<dbReference type="Proteomes" id="UP000654395">
    <property type="component" value="Unassembled WGS sequence"/>
</dbReference>
<sequence length="414" mass="44295">GMNTLLHAPLQALVQQAEWHDAEDAAQRTARHDTTFLFSEENEMEMTASHTAVIARNLRNNPADSSDKIDITSFLAGLNSSAGAAWTSKGHTDHSCPSLGQGEDATPAKKIDFNAFLMSLKLNKETLNPTEGPEKENVFLGSSQASGDVAGPSQLAYSHQPLDTCNVTQVFREQEAGMEMTKCQAFAVQAATVSAIPGSISSETVFRGDKTQCDDMEITANYTDVIYNASAKDTSSSHHRSCEKPVSTNSSVAETRRKEQCGTALGRRASCQDSDRQEKSCILRAVPTRVDSKRDRTSQLGEKSVVFPSGENMDLTGSCAGMVPGYSINTGLSEGKAAPGTVVFPVAEDMEITKTHAAISSCAVGVQDREAVPGSSVLPADKTIVFTHNQDDMEITASHTVAVNNNINGLEDQE</sequence>
<protein>
    <submittedName>
        <fullName evidence="2">KNL1 protein</fullName>
    </submittedName>
</protein>
<dbReference type="PANTHER" id="PTHR16520:SF3">
    <property type="entry name" value="KINETOCHORE SCAFFOLD 1"/>
    <property type="match status" value="1"/>
</dbReference>
<evidence type="ECO:0000313" key="3">
    <source>
        <dbReference type="Proteomes" id="UP000654395"/>
    </source>
</evidence>
<evidence type="ECO:0000313" key="2">
    <source>
        <dbReference type="EMBL" id="NXX79992.1"/>
    </source>
</evidence>
<dbReference type="PANTHER" id="PTHR16520">
    <property type="entry name" value="KINETOCHORE SCAFFOLD 1"/>
    <property type="match status" value="1"/>
</dbReference>
<organism evidence="2 3">
    <name type="scientific">Urocolius indicus</name>
    <name type="common">Red-faced mousebird</name>
    <name type="synonym">Colius indicus</name>
    <dbReference type="NCBI Taxonomy" id="458196"/>
    <lineage>
        <taxon>Eukaryota</taxon>
        <taxon>Metazoa</taxon>
        <taxon>Chordata</taxon>
        <taxon>Craniata</taxon>
        <taxon>Vertebrata</taxon>
        <taxon>Euteleostomi</taxon>
        <taxon>Archelosauria</taxon>
        <taxon>Archosauria</taxon>
        <taxon>Dinosauria</taxon>
        <taxon>Saurischia</taxon>
        <taxon>Theropoda</taxon>
        <taxon>Coelurosauria</taxon>
        <taxon>Aves</taxon>
        <taxon>Neognathae</taxon>
        <taxon>Neoaves</taxon>
        <taxon>Telluraves</taxon>
        <taxon>Coraciimorphae</taxon>
        <taxon>Coliiformes</taxon>
        <taxon>Coliidae</taxon>
        <taxon>Urocolius</taxon>
    </lineage>
</organism>
<comment type="caution">
    <text evidence="2">The sequence shown here is derived from an EMBL/GenBank/DDBJ whole genome shotgun (WGS) entry which is preliminary data.</text>
</comment>
<dbReference type="OrthoDB" id="6132334at2759"/>
<proteinExistence type="predicted"/>
<accession>A0A852KRA1</accession>
<dbReference type="GO" id="GO:0051301">
    <property type="term" value="P:cell division"/>
    <property type="evidence" value="ECO:0007669"/>
    <property type="project" value="InterPro"/>
</dbReference>
<dbReference type="GO" id="GO:0034501">
    <property type="term" value="P:protein localization to kinetochore"/>
    <property type="evidence" value="ECO:0007669"/>
    <property type="project" value="InterPro"/>
</dbReference>
<name>A0A852KRA1_UROIN</name>